<keyword evidence="2" id="KW-0862">Zinc</keyword>
<comment type="cofactor">
    <cofactor evidence="2">
        <name>Zn(2+)</name>
        <dbReference type="ChEBI" id="CHEBI:29105"/>
    </cofactor>
    <text evidence="2">Binds 1 zinc ion per subunit.</text>
</comment>
<keyword evidence="4" id="KW-1185">Reference proteome</keyword>
<dbReference type="Gene3D" id="3.40.1050.10">
    <property type="entry name" value="Carbonic anhydrase"/>
    <property type="match status" value="1"/>
</dbReference>
<dbReference type="GO" id="GO:0004089">
    <property type="term" value="F:carbonate dehydratase activity"/>
    <property type="evidence" value="ECO:0007669"/>
    <property type="project" value="InterPro"/>
</dbReference>
<dbReference type="Proteomes" id="UP000253141">
    <property type="component" value="Unassembled WGS sequence"/>
</dbReference>
<dbReference type="EMBL" id="QPIW01000003">
    <property type="protein sequence ID" value="RDB06824.1"/>
    <property type="molecule type" value="Genomic_DNA"/>
</dbReference>
<dbReference type="PANTHER" id="PTHR11002">
    <property type="entry name" value="CARBONIC ANHYDRASE"/>
    <property type="match status" value="1"/>
</dbReference>
<dbReference type="PANTHER" id="PTHR11002:SF79">
    <property type="entry name" value="CARBONIC ANHYDRASE 2"/>
    <property type="match status" value="1"/>
</dbReference>
<dbReference type="Pfam" id="PF00484">
    <property type="entry name" value="Pro_CA"/>
    <property type="match status" value="1"/>
</dbReference>
<dbReference type="NCBIfam" id="NF011765">
    <property type="entry name" value="PRK15219.1"/>
    <property type="match status" value="1"/>
</dbReference>
<name>A0A369IHS6_9BACT</name>
<dbReference type="RefSeq" id="WP_114460145.1">
    <property type="nucleotide sequence ID" value="NZ_QPIW01000003.1"/>
</dbReference>
<organism evidence="3 4">
    <name type="scientific">Runella aurantiaca</name>
    <dbReference type="NCBI Taxonomy" id="2282308"/>
    <lineage>
        <taxon>Bacteria</taxon>
        <taxon>Pseudomonadati</taxon>
        <taxon>Bacteroidota</taxon>
        <taxon>Cytophagia</taxon>
        <taxon>Cytophagales</taxon>
        <taxon>Spirosomataceae</taxon>
        <taxon>Runella</taxon>
    </lineage>
</organism>
<sequence length="227" mass="25445">MKAHSKETQSNLTPRKALQILKEGNERFIHNLKVQRDLLEQVNDTREGQWPFAIVLSCIDSRTSAELIFDQGLGDIFSVRIAGNIVNTDILGSMEFACKLAGSKLIVVLGHTKCGAVKGACDHVEMGNLTELLAKLQPAVYQENETKTERNSKNKTFVENVATINVKRNVKNIIERSFILEQMVENGEIGVVGAMYNVETGEVEFYDDVMFIRDPENAEFSVESLRH</sequence>
<evidence type="ECO:0000313" key="3">
    <source>
        <dbReference type="EMBL" id="RDB06824.1"/>
    </source>
</evidence>
<dbReference type="CDD" id="cd03378">
    <property type="entry name" value="beta_CA_cladeC"/>
    <property type="match status" value="1"/>
</dbReference>
<comment type="caution">
    <text evidence="3">The sequence shown here is derived from an EMBL/GenBank/DDBJ whole genome shotgun (WGS) entry which is preliminary data.</text>
</comment>
<dbReference type="InterPro" id="IPR001765">
    <property type="entry name" value="Carbonic_anhydrase"/>
</dbReference>
<reference evidence="3 4" key="1">
    <citation type="submission" date="2018-07" db="EMBL/GenBank/DDBJ databases">
        <title>Genome analysis of Runella aurantiaca.</title>
        <authorList>
            <person name="Yang X."/>
        </authorList>
    </citation>
    <scope>NUCLEOTIDE SEQUENCE [LARGE SCALE GENOMIC DNA]</scope>
    <source>
        <strain evidence="3 4">YX9</strain>
    </source>
</reference>
<dbReference type="SMART" id="SM00947">
    <property type="entry name" value="Pro_CA"/>
    <property type="match status" value="1"/>
</dbReference>
<feature type="binding site" evidence="2">
    <location>
        <position position="111"/>
    </location>
    <ligand>
        <name>Zn(2+)</name>
        <dbReference type="ChEBI" id="CHEBI:29105"/>
    </ligand>
</feature>
<protein>
    <submittedName>
        <fullName evidence="3">Carbonic anhydrase</fullName>
    </submittedName>
</protein>
<dbReference type="GO" id="GO:0008270">
    <property type="term" value="F:zinc ion binding"/>
    <property type="evidence" value="ECO:0007669"/>
    <property type="project" value="InterPro"/>
</dbReference>
<evidence type="ECO:0000313" key="4">
    <source>
        <dbReference type="Proteomes" id="UP000253141"/>
    </source>
</evidence>
<keyword evidence="2" id="KW-0479">Metal-binding</keyword>
<comment type="similarity">
    <text evidence="1">Belongs to the beta-class carbonic anhydrase family.</text>
</comment>
<accession>A0A369IHS6</accession>
<evidence type="ECO:0000256" key="1">
    <source>
        <dbReference type="ARBA" id="ARBA00006217"/>
    </source>
</evidence>
<dbReference type="InterPro" id="IPR036874">
    <property type="entry name" value="Carbonic_anhydrase_sf"/>
</dbReference>
<dbReference type="AlphaFoldDB" id="A0A369IHS6"/>
<evidence type="ECO:0000256" key="2">
    <source>
        <dbReference type="PIRSR" id="PIRSR601765-1"/>
    </source>
</evidence>
<dbReference type="OrthoDB" id="9797527at2"/>
<feature type="binding site" evidence="2">
    <location>
        <position position="60"/>
    </location>
    <ligand>
        <name>Zn(2+)</name>
        <dbReference type="ChEBI" id="CHEBI:29105"/>
    </ligand>
</feature>
<feature type="binding site" evidence="2">
    <location>
        <position position="114"/>
    </location>
    <ligand>
        <name>Zn(2+)</name>
        <dbReference type="ChEBI" id="CHEBI:29105"/>
    </ligand>
</feature>
<proteinExistence type="inferred from homology"/>
<dbReference type="SUPFAM" id="SSF53056">
    <property type="entry name" value="beta-carbonic anhydrase, cab"/>
    <property type="match status" value="1"/>
</dbReference>
<feature type="binding site" evidence="2">
    <location>
        <position position="58"/>
    </location>
    <ligand>
        <name>Zn(2+)</name>
        <dbReference type="ChEBI" id="CHEBI:29105"/>
    </ligand>
</feature>
<gene>
    <name evidence="3" type="ORF">DVG78_05930</name>
</gene>